<dbReference type="EMBL" id="CNFU01000286">
    <property type="protein sequence ID" value="CKR55241.1"/>
    <property type="molecule type" value="Genomic_DNA"/>
</dbReference>
<dbReference type="Proteomes" id="UP000039021">
    <property type="component" value="Unassembled WGS sequence"/>
</dbReference>
<sequence length="104" mass="11057">MRLDLLDLFDTVLQHGHHGALVAQAGQPGTCGVVLSGLDRQDQHIDRAGNLPRTGVHRTGHHDGVCAVSPELDPGARSVAAQQRRIPGLVQQRGDRRSDGTGSD</sequence>
<evidence type="ECO:0000313" key="5">
    <source>
        <dbReference type="Proteomes" id="UP000049023"/>
    </source>
</evidence>
<feature type="region of interest" description="Disordered" evidence="1">
    <location>
        <begin position="74"/>
        <end position="104"/>
    </location>
</feature>
<reference evidence="4 5" key="1">
    <citation type="submission" date="2015-03" db="EMBL/GenBank/DDBJ databases">
        <authorList>
            <consortium name="Pathogen Informatics"/>
        </authorList>
    </citation>
    <scope>NUCLEOTIDE SEQUENCE [LARGE SCALE GENOMIC DNA]</scope>
    <source>
        <strain evidence="2 5">Bir 187</strain>
        <strain evidence="4">N09902308</strain>
    </source>
</reference>
<feature type="compositionally biased region" description="Basic and acidic residues" evidence="1">
    <location>
        <begin position="93"/>
        <end position="104"/>
    </location>
</feature>
<evidence type="ECO:0000313" key="4">
    <source>
        <dbReference type="Proteomes" id="UP000039021"/>
    </source>
</evidence>
<proteinExistence type="predicted"/>
<name>A0A654ZUG6_MYCTX</name>
<evidence type="ECO:0000313" key="2">
    <source>
        <dbReference type="EMBL" id="CKR55241.1"/>
    </source>
</evidence>
<dbReference type="EMBL" id="CSBK01001066">
    <property type="protein sequence ID" value="COY27465.1"/>
    <property type="molecule type" value="Genomic_DNA"/>
</dbReference>
<accession>A0A654ZUG6</accession>
<evidence type="ECO:0000313" key="3">
    <source>
        <dbReference type="EMBL" id="COY27465.1"/>
    </source>
</evidence>
<reference evidence="3" key="2">
    <citation type="submission" date="2015-03" db="EMBL/GenBank/DDBJ databases">
        <authorList>
            <consortium name="Pathogen Informatics"/>
            <person name="Murphy D."/>
        </authorList>
    </citation>
    <scope>NUCLEOTIDE SEQUENCE</scope>
    <source>
        <strain evidence="3">N09902308</strain>
    </source>
</reference>
<organism evidence="2 5">
    <name type="scientific">Mycobacterium tuberculosis</name>
    <dbReference type="NCBI Taxonomy" id="1773"/>
    <lineage>
        <taxon>Bacteria</taxon>
        <taxon>Bacillati</taxon>
        <taxon>Actinomycetota</taxon>
        <taxon>Actinomycetes</taxon>
        <taxon>Mycobacteriales</taxon>
        <taxon>Mycobacteriaceae</taxon>
        <taxon>Mycobacterium</taxon>
        <taxon>Mycobacterium tuberculosis complex</taxon>
    </lineage>
</organism>
<protein>
    <submittedName>
        <fullName evidence="2">Uncharacterized protein</fullName>
    </submittedName>
</protein>
<gene>
    <name evidence="3" type="ORF">ERS007739_02358</name>
    <name evidence="2" type="ORF">ERS027661_01609</name>
</gene>
<dbReference type="Proteomes" id="UP000049023">
    <property type="component" value="Unassembled WGS sequence"/>
</dbReference>
<evidence type="ECO:0000256" key="1">
    <source>
        <dbReference type="SAM" id="MobiDB-lite"/>
    </source>
</evidence>
<dbReference type="AlphaFoldDB" id="A0A654ZUG6"/>